<feature type="transmembrane region" description="Helical" evidence="2">
    <location>
        <begin position="14"/>
        <end position="35"/>
    </location>
</feature>
<keyword evidence="4" id="KW-1185">Reference proteome</keyword>
<keyword evidence="2" id="KW-1133">Transmembrane helix</keyword>
<gene>
    <name evidence="3" type="ORF">ACFP90_23400</name>
</gene>
<reference evidence="4" key="1">
    <citation type="journal article" date="2019" name="Int. J. Syst. Evol. Microbiol.">
        <title>The Global Catalogue of Microorganisms (GCM) 10K type strain sequencing project: providing services to taxonomists for standard genome sequencing and annotation.</title>
        <authorList>
            <consortium name="The Broad Institute Genomics Platform"/>
            <consortium name="The Broad Institute Genome Sequencing Center for Infectious Disease"/>
            <person name="Wu L."/>
            <person name="Ma J."/>
        </authorList>
    </citation>
    <scope>NUCLEOTIDE SEQUENCE [LARGE SCALE GENOMIC DNA]</scope>
    <source>
        <strain evidence="4">CCUG 63830</strain>
    </source>
</reference>
<protein>
    <submittedName>
        <fullName evidence="3">Uncharacterized protein</fullName>
    </submittedName>
</protein>
<dbReference type="RefSeq" id="WP_380058914.1">
    <property type="nucleotide sequence ID" value="NZ_JBHSWB010000002.1"/>
</dbReference>
<keyword evidence="2" id="KW-0812">Transmembrane</keyword>
<evidence type="ECO:0000256" key="2">
    <source>
        <dbReference type="SAM" id="Phobius"/>
    </source>
</evidence>
<keyword evidence="2" id="KW-0472">Membrane</keyword>
<name>A0ABW1ZPW7_9DEIO</name>
<feature type="compositionally biased region" description="Pro residues" evidence="1">
    <location>
        <begin position="128"/>
        <end position="138"/>
    </location>
</feature>
<comment type="caution">
    <text evidence="3">The sequence shown here is derived from an EMBL/GenBank/DDBJ whole genome shotgun (WGS) entry which is preliminary data.</text>
</comment>
<feature type="region of interest" description="Disordered" evidence="1">
    <location>
        <begin position="126"/>
        <end position="175"/>
    </location>
</feature>
<accession>A0ABW1ZPW7</accession>
<sequence>MDIQLLSGLGLPGLVFLVAFVLAQIALVELVKVVLTKAGRVLQGLTVIGLSAGLGVGLGWLLLQGVADRAGIELARPWAGMALGLVLAMIASGWVSYRSRQNKEKGVPSDVLAELSAVLAQVAAQGPAVPPSPAPAVPADPDALRPITPDEVQRTRVDWPAPAWTDDAPLDPGPR</sequence>
<organism evidence="3 4">
    <name type="scientific">Deinococcus multiflagellatus</name>
    <dbReference type="NCBI Taxonomy" id="1656887"/>
    <lineage>
        <taxon>Bacteria</taxon>
        <taxon>Thermotogati</taxon>
        <taxon>Deinococcota</taxon>
        <taxon>Deinococci</taxon>
        <taxon>Deinococcales</taxon>
        <taxon>Deinococcaceae</taxon>
        <taxon>Deinococcus</taxon>
    </lineage>
</organism>
<evidence type="ECO:0000313" key="3">
    <source>
        <dbReference type="EMBL" id="MFC6662994.1"/>
    </source>
</evidence>
<dbReference type="EMBL" id="JBHSWB010000002">
    <property type="protein sequence ID" value="MFC6662994.1"/>
    <property type="molecule type" value="Genomic_DNA"/>
</dbReference>
<feature type="transmembrane region" description="Helical" evidence="2">
    <location>
        <begin position="75"/>
        <end position="95"/>
    </location>
</feature>
<evidence type="ECO:0000313" key="4">
    <source>
        <dbReference type="Proteomes" id="UP001596317"/>
    </source>
</evidence>
<evidence type="ECO:0000256" key="1">
    <source>
        <dbReference type="SAM" id="MobiDB-lite"/>
    </source>
</evidence>
<dbReference type="Proteomes" id="UP001596317">
    <property type="component" value="Unassembled WGS sequence"/>
</dbReference>
<feature type="transmembrane region" description="Helical" evidence="2">
    <location>
        <begin position="42"/>
        <end position="63"/>
    </location>
</feature>
<proteinExistence type="predicted"/>